<dbReference type="GeneID" id="89336940"/>
<evidence type="ECO:0000313" key="3">
    <source>
        <dbReference type="Proteomes" id="UP001432202"/>
    </source>
</evidence>
<evidence type="ECO:0000259" key="1">
    <source>
        <dbReference type="SMART" id="SM00670"/>
    </source>
</evidence>
<evidence type="ECO:0000313" key="2">
    <source>
        <dbReference type="EMBL" id="WWQ59650.1"/>
    </source>
</evidence>
<dbReference type="InterPro" id="IPR052106">
    <property type="entry name" value="PINc/VapC_TA"/>
</dbReference>
<dbReference type="RefSeq" id="WP_338599061.1">
    <property type="nucleotide sequence ID" value="NZ_CP146016.1"/>
</dbReference>
<dbReference type="EMBL" id="CP146016">
    <property type="protein sequence ID" value="WWQ59650.1"/>
    <property type="molecule type" value="Genomic_DNA"/>
</dbReference>
<dbReference type="InterPro" id="IPR029060">
    <property type="entry name" value="PIN-like_dom_sf"/>
</dbReference>
<dbReference type="PANTHER" id="PTHR38826">
    <property type="entry name" value="RIBONUCLEASE VAPC13"/>
    <property type="match status" value="1"/>
</dbReference>
<feature type="domain" description="PIN" evidence="1">
    <location>
        <begin position="1"/>
        <end position="119"/>
    </location>
</feature>
<keyword evidence="3" id="KW-1185">Reference proteome</keyword>
<gene>
    <name evidence="2" type="ORF">V6M85_09185</name>
</gene>
<dbReference type="Gene3D" id="3.40.50.1010">
    <property type="entry name" value="5'-nuclease"/>
    <property type="match status" value="1"/>
</dbReference>
<accession>A0AAX4KZ51</accession>
<sequence length="132" mass="15474">MIFLDANFLIYLNLAVEEVKNYYLNLLSTESLALDLLVVDEVIYVSKKKYNIKFEDTIRFLDEIVLPYVTVLPLTSKEYEVAKEFMLKYSLYPSDSLHIAVMVNNSIKKIVSEDSDFDKIKEIERIWISMES</sequence>
<dbReference type="InterPro" id="IPR002716">
    <property type="entry name" value="PIN_dom"/>
</dbReference>
<protein>
    <submittedName>
        <fullName evidence="2">Type II toxin-antitoxin system VapC family toxin</fullName>
    </submittedName>
</protein>
<dbReference type="SMART" id="SM00670">
    <property type="entry name" value="PINc"/>
    <property type="match status" value="1"/>
</dbReference>
<name>A0AAX4KZ51_9CREN</name>
<proteinExistence type="predicted"/>
<dbReference type="Pfam" id="PF01850">
    <property type="entry name" value="PIN"/>
    <property type="match status" value="1"/>
</dbReference>
<reference evidence="2 3" key="1">
    <citation type="submission" date="2024-02" db="EMBL/GenBank/DDBJ databases">
        <title>STSV induces naive adaptation in Sulfolobus.</title>
        <authorList>
            <person name="Xiang X."/>
            <person name="Song M."/>
        </authorList>
    </citation>
    <scope>NUCLEOTIDE SEQUENCE [LARGE SCALE GENOMIC DNA]</scope>
    <source>
        <strain evidence="2 3">RT2</strain>
    </source>
</reference>
<dbReference type="Proteomes" id="UP001432202">
    <property type="component" value="Chromosome"/>
</dbReference>
<dbReference type="SUPFAM" id="SSF88723">
    <property type="entry name" value="PIN domain-like"/>
    <property type="match status" value="1"/>
</dbReference>
<dbReference type="PANTHER" id="PTHR38826:SF5">
    <property type="entry name" value="RIBONUCLEASE VAPC13"/>
    <property type="match status" value="1"/>
</dbReference>
<dbReference type="AlphaFoldDB" id="A0AAX4KZ51"/>
<organism evidence="2 3">
    <name type="scientific">Sulfolobus tengchongensis</name>
    <dbReference type="NCBI Taxonomy" id="207809"/>
    <lineage>
        <taxon>Archaea</taxon>
        <taxon>Thermoproteota</taxon>
        <taxon>Thermoprotei</taxon>
        <taxon>Sulfolobales</taxon>
        <taxon>Sulfolobaceae</taxon>
        <taxon>Sulfolobus</taxon>
    </lineage>
</organism>